<dbReference type="EnsemblPlants" id="Solyc08g015845.1.1">
    <property type="protein sequence ID" value="Solyc08g015845.1.1"/>
    <property type="gene ID" value="Solyc08g015845.1"/>
</dbReference>
<protein>
    <submittedName>
        <fullName evidence="6">Uncharacterized protein</fullName>
    </submittedName>
</protein>
<dbReference type="GO" id="GO:0009903">
    <property type="term" value="P:chloroplast avoidance movement"/>
    <property type="evidence" value="ECO:0000318"/>
    <property type="project" value="GO_Central"/>
</dbReference>
<dbReference type="InterPro" id="IPR039271">
    <property type="entry name" value="Kiwellin-like"/>
</dbReference>
<dbReference type="AlphaFoldDB" id="A0A3Q7HM05"/>
<dbReference type="PANTHER" id="PTHR32054:SF31">
    <property type="entry name" value="PROTEIN WEAK CHLOROPLAST MOVEMENT UNDER BLUE LIGHT 1"/>
    <property type="match status" value="1"/>
</dbReference>
<dbReference type="InParanoid" id="A0A3Q7HM05"/>
<dbReference type="Pfam" id="PF05701">
    <property type="entry name" value="WEMBL"/>
    <property type="match status" value="1"/>
</dbReference>
<keyword evidence="4" id="KW-0732">Signal</keyword>
<comment type="similarity">
    <text evidence="2">Belongs to the WEB family.</text>
</comment>
<name>A0A3Q7HM05_SOLLC</name>
<keyword evidence="3" id="KW-0964">Secreted</keyword>
<dbReference type="GO" id="GO:0009904">
    <property type="term" value="P:chloroplast accumulation movement"/>
    <property type="evidence" value="ECO:0000318"/>
    <property type="project" value="GO_Central"/>
</dbReference>
<evidence type="ECO:0000256" key="1">
    <source>
        <dbReference type="ARBA" id="ARBA00004613"/>
    </source>
</evidence>
<dbReference type="GO" id="GO:0005829">
    <property type="term" value="C:cytosol"/>
    <property type="evidence" value="ECO:0000318"/>
    <property type="project" value="GO_Central"/>
</dbReference>
<dbReference type="Proteomes" id="UP000004994">
    <property type="component" value="Chromosome 8"/>
</dbReference>
<dbReference type="STRING" id="4081.A0A3Q7HM05"/>
<evidence type="ECO:0000256" key="2">
    <source>
        <dbReference type="ARBA" id="ARBA00005485"/>
    </source>
</evidence>
<evidence type="ECO:0000313" key="7">
    <source>
        <dbReference type="Proteomes" id="UP000004994"/>
    </source>
</evidence>
<comment type="subcellular location">
    <subcellularLocation>
        <location evidence="1">Secreted</location>
    </subcellularLocation>
</comment>
<evidence type="ECO:0000256" key="4">
    <source>
        <dbReference type="ARBA" id="ARBA00022729"/>
    </source>
</evidence>
<keyword evidence="7" id="KW-1185">Reference proteome</keyword>
<evidence type="ECO:0000313" key="6">
    <source>
        <dbReference type="EnsemblPlants" id="Solyc08g015845.1.1"/>
    </source>
</evidence>
<accession>A0A3Q7HM05</accession>
<evidence type="ECO:0000256" key="5">
    <source>
        <dbReference type="ARBA" id="ARBA00023054"/>
    </source>
</evidence>
<reference evidence="6" key="1">
    <citation type="journal article" date="2012" name="Nature">
        <title>The tomato genome sequence provides insights into fleshy fruit evolution.</title>
        <authorList>
            <consortium name="Tomato Genome Consortium"/>
        </authorList>
    </citation>
    <scope>NUCLEOTIDE SEQUENCE [LARGE SCALE GENOMIC DNA]</scope>
    <source>
        <strain evidence="6">cv. Heinz 1706</strain>
    </source>
</reference>
<reference evidence="6" key="2">
    <citation type="submission" date="2019-01" db="UniProtKB">
        <authorList>
            <consortium name="EnsemblPlants"/>
        </authorList>
    </citation>
    <scope>IDENTIFICATION</scope>
    <source>
        <strain evidence="6">cv. Heinz 1706</strain>
    </source>
</reference>
<sequence>MVKYVPESSNPLKWKIPGPIAQSKQLENVDANRVNIDTTAPIQYVKQAVSKFGGIVDWKAHRQQTVERRNLIEQELTKVQEEIPLYKKQCQDVEDAKVLVLKDYDLLVTEKDVAVEKEEEVVSVSNKVEKTVEDLTIEPITSKDALEASHVAHLVKKMTGNTKAILTLNSFEKGGDGGGPSECDNQYKYTEISELRAYVIAKQRETIYTLCINKD</sequence>
<evidence type="ECO:0000256" key="3">
    <source>
        <dbReference type="ARBA" id="ARBA00022525"/>
    </source>
</evidence>
<proteinExistence type="inferred from homology"/>
<dbReference type="GO" id="GO:0005576">
    <property type="term" value="C:extracellular region"/>
    <property type="evidence" value="ECO:0007669"/>
    <property type="project" value="UniProtKB-SubCell"/>
</dbReference>
<dbReference type="PANTHER" id="PTHR32054">
    <property type="entry name" value="HEAVY CHAIN, PUTATIVE, EXPRESSED-RELATED-RELATED"/>
    <property type="match status" value="1"/>
</dbReference>
<dbReference type="InterPro" id="IPR008545">
    <property type="entry name" value="Web"/>
</dbReference>
<keyword evidence="5" id="KW-0175">Coiled coil</keyword>
<dbReference type="Gramene" id="Solyc08g015845.1.1">
    <property type="protein sequence ID" value="Solyc08g015845.1.1"/>
    <property type="gene ID" value="Solyc08g015845.1"/>
</dbReference>
<organism evidence="6">
    <name type="scientific">Solanum lycopersicum</name>
    <name type="common">Tomato</name>
    <name type="synonym">Lycopersicon esculentum</name>
    <dbReference type="NCBI Taxonomy" id="4081"/>
    <lineage>
        <taxon>Eukaryota</taxon>
        <taxon>Viridiplantae</taxon>
        <taxon>Streptophyta</taxon>
        <taxon>Embryophyta</taxon>
        <taxon>Tracheophyta</taxon>
        <taxon>Spermatophyta</taxon>
        <taxon>Magnoliopsida</taxon>
        <taxon>eudicotyledons</taxon>
        <taxon>Gunneridae</taxon>
        <taxon>Pentapetalae</taxon>
        <taxon>asterids</taxon>
        <taxon>lamiids</taxon>
        <taxon>Solanales</taxon>
        <taxon>Solanaceae</taxon>
        <taxon>Solanoideae</taxon>
        <taxon>Solaneae</taxon>
        <taxon>Solanum</taxon>
        <taxon>Solanum subgen. Lycopersicon</taxon>
    </lineage>
</organism>
<dbReference type="Pfam" id="PF24300">
    <property type="entry name" value="KWL1"/>
    <property type="match status" value="1"/>
</dbReference>